<dbReference type="InterPro" id="IPR019821">
    <property type="entry name" value="Kinesin_motor_CS"/>
</dbReference>
<evidence type="ECO:0000256" key="5">
    <source>
        <dbReference type="ARBA" id="ARBA00023054"/>
    </source>
</evidence>
<dbReference type="PANTHER" id="PTHR47969">
    <property type="entry name" value="CHROMOSOME-ASSOCIATED KINESIN KIF4A-RELATED"/>
    <property type="match status" value="1"/>
</dbReference>
<evidence type="ECO:0000256" key="1">
    <source>
        <dbReference type="ARBA" id="ARBA00004496"/>
    </source>
</evidence>
<sequence length="704" mass="76308">MSARKAPAAKDNANVSVYCRIRPLSKRDTDHGGVVTITTDGSRAALTHAGEVHNFAFDKVFDLDATQQQVFDGVRVSDSVNSVLGGYNATIFAYGQTASGKTHTMEGADIGDPVTRGIIPRAAAALFAGVAEAPGEIEFAIKVSFVEIYLERIRDLLDTFGQKKTNLQIREDPNSGIYVAGCTETFVTCESELLKCMHLGHRSRATAATGMNEGSSRSHSVLSCTVQQKNTETDATRVGKLVLVDLAGSEMVRKTHAAGQQLEEAKTINKSLSALGQVINALTDDKKAHVPYRDSKLTRMLQDSLGGNAKTALIVACSASTENSFETLSTLRFGQRAKAVKNKPKVNERKSVEELTALLHKAEAAIDMQSTYIAALELQILDLQQKIASLTEELAEERAESKRCAKEARDLTNLLHEKETLLVQAGELMAEVEAKMEETVADQASLAAKNELLAKEKQAAGRRPSSASRARAPPREGVQTRRAAAQGGRGRRGDIARRLRRRGAGPGGRRPRLRRAAAAAARAPRRRRRDAAAARARRRDVARAAEAAHQRAKLVADLEAATRARDRLEADLEAAAAGGAGAVATRERQHMRSLQQRLEQLVAVHRQLLRKYAALELNLGESAKMIALRDERILALERESSDGFAAATAETQQLAKLVKELELKLLNKKPTIVEKVAAGPRTLRGGTGARDEGAAKKASSWWNR</sequence>
<keyword evidence="12" id="KW-1185">Reference proteome</keyword>
<keyword evidence="7" id="KW-0493">Microtubule</keyword>
<dbReference type="InterPro" id="IPR036961">
    <property type="entry name" value="Kinesin_motor_dom_sf"/>
</dbReference>
<dbReference type="EMBL" id="JBBJCI010000177">
    <property type="protein sequence ID" value="KAK7241605.1"/>
    <property type="molecule type" value="Genomic_DNA"/>
</dbReference>
<dbReference type="PANTHER" id="PTHR47969:SF15">
    <property type="entry name" value="CHROMOSOME-ASSOCIATED KINESIN KIF4A-RELATED"/>
    <property type="match status" value="1"/>
</dbReference>
<feature type="region of interest" description="Disordered" evidence="9">
    <location>
        <begin position="455"/>
        <end position="544"/>
    </location>
</feature>
<dbReference type="InterPro" id="IPR027640">
    <property type="entry name" value="Kinesin-like_fam"/>
</dbReference>
<feature type="binding site" evidence="6">
    <location>
        <begin position="95"/>
        <end position="102"/>
    </location>
    <ligand>
        <name>ATP</name>
        <dbReference type="ChEBI" id="CHEBI:30616"/>
    </ligand>
</feature>
<keyword evidence="5 8" id="KW-0175">Coiled coil</keyword>
<name>A0ABR1FZA4_AURAN</name>
<feature type="compositionally biased region" description="Basic residues" evidence="9">
    <location>
        <begin position="523"/>
        <end position="538"/>
    </location>
</feature>
<evidence type="ECO:0000256" key="3">
    <source>
        <dbReference type="ARBA" id="ARBA00022741"/>
    </source>
</evidence>
<keyword evidence="4 6" id="KW-0067">ATP-binding</keyword>
<evidence type="ECO:0000313" key="11">
    <source>
        <dbReference type="EMBL" id="KAK7241605.1"/>
    </source>
</evidence>
<dbReference type="PROSITE" id="PS00411">
    <property type="entry name" value="KINESIN_MOTOR_1"/>
    <property type="match status" value="1"/>
</dbReference>
<reference evidence="11 12" key="1">
    <citation type="submission" date="2024-03" db="EMBL/GenBank/DDBJ databases">
        <title>Aureococcus anophagefferens CCMP1851 and Kratosvirus quantuckense: Draft genome of a second virus-susceptible host strain in the model system.</title>
        <authorList>
            <person name="Chase E."/>
            <person name="Truchon A.R."/>
            <person name="Schepens W."/>
            <person name="Wilhelm S.W."/>
        </authorList>
    </citation>
    <scope>NUCLEOTIDE SEQUENCE [LARGE SCALE GENOMIC DNA]</scope>
    <source>
        <strain evidence="11 12">CCMP1851</strain>
    </source>
</reference>
<feature type="coiled-coil region" evidence="8">
    <location>
        <begin position="551"/>
        <end position="618"/>
    </location>
</feature>
<feature type="compositionally biased region" description="Low complexity" evidence="9">
    <location>
        <begin position="461"/>
        <end position="471"/>
    </location>
</feature>
<feature type="coiled-coil region" evidence="8">
    <location>
        <begin position="373"/>
        <end position="407"/>
    </location>
</feature>
<evidence type="ECO:0000256" key="4">
    <source>
        <dbReference type="ARBA" id="ARBA00022840"/>
    </source>
</evidence>
<evidence type="ECO:0000256" key="7">
    <source>
        <dbReference type="RuleBase" id="RU000394"/>
    </source>
</evidence>
<gene>
    <name evidence="11" type="ORF">SO694_00171048</name>
</gene>
<evidence type="ECO:0000256" key="6">
    <source>
        <dbReference type="PROSITE-ProRule" id="PRU00283"/>
    </source>
</evidence>
<dbReference type="InterPro" id="IPR027417">
    <property type="entry name" value="P-loop_NTPase"/>
</dbReference>
<keyword evidence="6 7" id="KW-0505">Motor protein</keyword>
<protein>
    <recommendedName>
        <fullName evidence="7">Kinesin-like protein</fullName>
    </recommendedName>
</protein>
<dbReference type="PROSITE" id="PS50067">
    <property type="entry name" value="KINESIN_MOTOR_2"/>
    <property type="match status" value="1"/>
</dbReference>
<evidence type="ECO:0000313" key="12">
    <source>
        <dbReference type="Proteomes" id="UP001363151"/>
    </source>
</evidence>
<proteinExistence type="inferred from homology"/>
<comment type="subcellular location">
    <subcellularLocation>
        <location evidence="1">Cytoplasm</location>
    </subcellularLocation>
</comment>
<dbReference type="SMART" id="SM00129">
    <property type="entry name" value="KISc"/>
    <property type="match status" value="1"/>
</dbReference>
<keyword evidence="3 6" id="KW-0547">Nucleotide-binding</keyword>
<evidence type="ECO:0000256" key="9">
    <source>
        <dbReference type="SAM" id="MobiDB-lite"/>
    </source>
</evidence>
<comment type="caution">
    <text evidence="11">The sequence shown here is derived from an EMBL/GenBank/DDBJ whole genome shotgun (WGS) entry which is preliminary data.</text>
</comment>
<dbReference type="Gene3D" id="3.40.850.10">
    <property type="entry name" value="Kinesin motor domain"/>
    <property type="match status" value="1"/>
</dbReference>
<evidence type="ECO:0000256" key="8">
    <source>
        <dbReference type="SAM" id="Coils"/>
    </source>
</evidence>
<dbReference type="Pfam" id="PF00225">
    <property type="entry name" value="Kinesin"/>
    <property type="match status" value="1"/>
</dbReference>
<dbReference type="InterPro" id="IPR001752">
    <property type="entry name" value="Kinesin_motor_dom"/>
</dbReference>
<evidence type="ECO:0000256" key="2">
    <source>
        <dbReference type="ARBA" id="ARBA00022490"/>
    </source>
</evidence>
<keyword evidence="2" id="KW-0963">Cytoplasm</keyword>
<dbReference type="Proteomes" id="UP001363151">
    <property type="component" value="Unassembled WGS sequence"/>
</dbReference>
<feature type="region of interest" description="Disordered" evidence="9">
    <location>
        <begin position="681"/>
        <end position="704"/>
    </location>
</feature>
<feature type="compositionally biased region" description="Basic residues" evidence="9">
    <location>
        <begin position="498"/>
        <end position="515"/>
    </location>
</feature>
<dbReference type="PRINTS" id="PR00380">
    <property type="entry name" value="KINESINHEAVY"/>
</dbReference>
<accession>A0ABR1FZA4</accession>
<dbReference type="SUPFAM" id="SSF52540">
    <property type="entry name" value="P-loop containing nucleoside triphosphate hydrolases"/>
    <property type="match status" value="1"/>
</dbReference>
<comment type="similarity">
    <text evidence="6 7">Belongs to the TRAFAC class myosin-kinesin ATPase superfamily. Kinesin family.</text>
</comment>
<feature type="domain" description="Kinesin motor" evidence="10">
    <location>
        <begin position="14"/>
        <end position="340"/>
    </location>
</feature>
<organism evidence="11 12">
    <name type="scientific">Aureococcus anophagefferens</name>
    <name type="common">Harmful bloom alga</name>
    <dbReference type="NCBI Taxonomy" id="44056"/>
    <lineage>
        <taxon>Eukaryota</taxon>
        <taxon>Sar</taxon>
        <taxon>Stramenopiles</taxon>
        <taxon>Ochrophyta</taxon>
        <taxon>Pelagophyceae</taxon>
        <taxon>Pelagomonadales</taxon>
        <taxon>Pelagomonadaceae</taxon>
        <taxon>Aureococcus</taxon>
    </lineage>
</organism>
<evidence type="ECO:0000259" key="10">
    <source>
        <dbReference type="PROSITE" id="PS50067"/>
    </source>
</evidence>